<name>A0A5N6PWU1_9ASTR</name>
<gene>
    <name evidence="2" type="ORF">E3N88_04526</name>
</gene>
<keyword evidence="3" id="KW-1185">Reference proteome</keyword>
<sequence length="180" mass="20674">MYQIVKKVIGRTEERIEIWNDQCFAPWLNVKNTQPDGQLIHAMLLHQAPVTLNMMGLLTQLVDRTKNYYDIMQEELKRCTQESGDSGSVNQIECMERALGQRRGHIRGVGRVVRHSTPDVSSTYPPQQGERQNQMDERVEQLQQQLQQQQQERDRERSCHGGDEPSNERNASPLGATTSS</sequence>
<feature type="compositionally biased region" description="Low complexity" evidence="1">
    <location>
        <begin position="141"/>
        <end position="150"/>
    </location>
</feature>
<dbReference type="Proteomes" id="UP000326396">
    <property type="component" value="Linkage Group LG10"/>
</dbReference>
<feature type="compositionally biased region" description="Basic and acidic residues" evidence="1">
    <location>
        <begin position="151"/>
        <end position="167"/>
    </location>
</feature>
<dbReference type="EMBL" id="SZYD01000002">
    <property type="protein sequence ID" value="KAD7117258.1"/>
    <property type="molecule type" value="Genomic_DNA"/>
</dbReference>
<accession>A0A5N6PWU1</accession>
<comment type="caution">
    <text evidence="2">The sequence shown here is derived from an EMBL/GenBank/DDBJ whole genome shotgun (WGS) entry which is preliminary data.</text>
</comment>
<feature type="compositionally biased region" description="Polar residues" evidence="1">
    <location>
        <begin position="118"/>
        <end position="132"/>
    </location>
</feature>
<dbReference type="AlphaFoldDB" id="A0A5N6PWU1"/>
<protein>
    <submittedName>
        <fullName evidence="2">Uncharacterized protein</fullName>
    </submittedName>
</protein>
<organism evidence="2 3">
    <name type="scientific">Mikania micrantha</name>
    <name type="common">bitter vine</name>
    <dbReference type="NCBI Taxonomy" id="192012"/>
    <lineage>
        <taxon>Eukaryota</taxon>
        <taxon>Viridiplantae</taxon>
        <taxon>Streptophyta</taxon>
        <taxon>Embryophyta</taxon>
        <taxon>Tracheophyta</taxon>
        <taxon>Spermatophyta</taxon>
        <taxon>Magnoliopsida</taxon>
        <taxon>eudicotyledons</taxon>
        <taxon>Gunneridae</taxon>
        <taxon>Pentapetalae</taxon>
        <taxon>asterids</taxon>
        <taxon>campanulids</taxon>
        <taxon>Asterales</taxon>
        <taxon>Asteraceae</taxon>
        <taxon>Asteroideae</taxon>
        <taxon>Heliantheae alliance</taxon>
        <taxon>Eupatorieae</taxon>
        <taxon>Mikania</taxon>
    </lineage>
</organism>
<reference evidence="2 3" key="1">
    <citation type="submission" date="2019-05" db="EMBL/GenBank/DDBJ databases">
        <title>Mikania micrantha, genome provides insights into the molecular mechanism of rapid growth.</title>
        <authorList>
            <person name="Liu B."/>
        </authorList>
    </citation>
    <scope>NUCLEOTIDE SEQUENCE [LARGE SCALE GENOMIC DNA]</scope>
    <source>
        <strain evidence="2">NLD-2019</strain>
        <tissue evidence="2">Leaf</tissue>
    </source>
</reference>
<evidence type="ECO:0000256" key="1">
    <source>
        <dbReference type="SAM" id="MobiDB-lite"/>
    </source>
</evidence>
<proteinExistence type="predicted"/>
<evidence type="ECO:0000313" key="2">
    <source>
        <dbReference type="EMBL" id="KAD7117258.1"/>
    </source>
</evidence>
<evidence type="ECO:0000313" key="3">
    <source>
        <dbReference type="Proteomes" id="UP000326396"/>
    </source>
</evidence>
<feature type="region of interest" description="Disordered" evidence="1">
    <location>
        <begin position="109"/>
        <end position="180"/>
    </location>
</feature>
<dbReference type="OrthoDB" id="1930729at2759"/>